<dbReference type="NCBIfam" id="NF000222">
    <property type="entry name" value="FosX"/>
    <property type="match status" value="1"/>
</dbReference>
<evidence type="ECO:0000259" key="2">
    <source>
        <dbReference type="PROSITE" id="PS51819"/>
    </source>
</evidence>
<dbReference type="Pfam" id="PF00903">
    <property type="entry name" value="Glyoxalase"/>
    <property type="match status" value="1"/>
</dbReference>
<dbReference type="InterPro" id="IPR037523">
    <property type="entry name" value="VOC_core"/>
</dbReference>
<dbReference type="InterPro" id="IPR004360">
    <property type="entry name" value="Glyas_Fos-R_dOase_dom"/>
</dbReference>
<keyword evidence="1" id="KW-0479">Metal-binding</keyword>
<feature type="domain" description="VOC" evidence="2">
    <location>
        <begin position="9"/>
        <end position="126"/>
    </location>
</feature>
<dbReference type="CARD" id="ARO:3003208">
    <property type="molecule name" value="FosXCC"/>
    <property type="mechanism identifier" value="ARO:0001004"/>
    <property type="mechanism name" value="antibiotic inactivation"/>
</dbReference>
<dbReference type="InterPro" id="IPR029068">
    <property type="entry name" value="Glyas_Bleomycin-R_OHBP_Dase"/>
</dbReference>
<dbReference type="Gene3D" id="3.10.180.10">
    <property type="entry name" value="2,3-Dihydroxybiphenyl 1,2-Dioxygenase, domain 1"/>
    <property type="match status" value="1"/>
</dbReference>
<dbReference type="PROSITE" id="PS51819">
    <property type="entry name" value="VOC"/>
    <property type="match status" value="1"/>
</dbReference>
<evidence type="ECO:0000313" key="3">
    <source>
        <dbReference type="EMBL" id="AIF29598.1"/>
    </source>
</evidence>
<dbReference type="NCBIfam" id="NF041542">
    <property type="entry name" value="fosX-Cc"/>
    <property type="match status" value="1"/>
</dbReference>
<dbReference type="KEGG" id="ag:AIF29598"/>
<dbReference type="InterPro" id="IPR051332">
    <property type="entry name" value="Fosfomycin_Res_Enzymes"/>
</dbReference>
<dbReference type="SMR" id="A0A068NXG4"/>
<accession>A0A068NXG4</accession>
<sequence length="141" mass="16700">MGVGKLIYGISHITFIVKDLDKATKFFKEIFEAKEIYSSEDKKFSISKEKFFLINDLWIAVMEGEEMEKSYNHIAFKIDESDYEMYLKRIENLGLEIKAGRKRVIGEGNSIYFYDYDNHLFELHTGTLETRLLRYQKEPTD</sequence>
<protein>
    <recommendedName>
        <fullName evidence="2">VOC domain-containing protein</fullName>
    </recommendedName>
</protein>
<evidence type="ECO:0000256" key="1">
    <source>
        <dbReference type="ARBA" id="ARBA00022723"/>
    </source>
</evidence>
<proteinExistence type="predicted"/>
<dbReference type="EMBL" id="KC876749">
    <property type="protein sequence ID" value="AIF29598.1"/>
    <property type="molecule type" value="Genomic_DNA"/>
</dbReference>
<organism evidence="3">
    <name type="scientific">Campylobacter coli</name>
    <dbReference type="NCBI Taxonomy" id="195"/>
    <lineage>
        <taxon>Bacteria</taxon>
        <taxon>Pseudomonadati</taxon>
        <taxon>Campylobacterota</taxon>
        <taxon>Epsilonproteobacteria</taxon>
        <taxon>Campylobacterales</taxon>
        <taxon>Campylobacteraceae</taxon>
        <taxon>Campylobacter</taxon>
    </lineage>
</organism>
<name>A0A068NXG4_CAMCO</name>
<dbReference type="AlphaFoldDB" id="A0A068NXG4"/>
<dbReference type="GO" id="GO:0046872">
    <property type="term" value="F:metal ion binding"/>
    <property type="evidence" value="ECO:0007669"/>
    <property type="project" value="UniProtKB-KW"/>
</dbReference>
<dbReference type="PANTHER" id="PTHR36113">
    <property type="entry name" value="LYASE, PUTATIVE-RELATED-RELATED"/>
    <property type="match status" value="1"/>
</dbReference>
<dbReference type="SUPFAM" id="SSF54593">
    <property type="entry name" value="Glyoxalase/Bleomycin resistance protein/Dihydroxybiphenyl dioxygenase"/>
    <property type="match status" value="1"/>
</dbReference>
<dbReference type="PANTHER" id="PTHR36113:SF6">
    <property type="entry name" value="FOSFOMYCIN RESISTANCE PROTEIN FOSX"/>
    <property type="match status" value="1"/>
</dbReference>
<reference evidence="3" key="1">
    <citation type="journal article" date="2014" name="Antimicrob. Agents Chemother.">
        <title>Emergence of Multidrug-Resistant Campylobacter Species Isolates with a Horizontally Acquired rRNA Methylase.</title>
        <authorList>
            <person name="Wang Y."/>
            <person name="Zhang M."/>
            <person name="Deng F."/>
            <person name="Shen Z."/>
            <person name="Wu C."/>
            <person name="Zhang J."/>
            <person name="Zhang Q."/>
            <person name="Shen J."/>
        </authorList>
    </citation>
    <scope>NUCLEOTIDE SEQUENCE</scope>
    <source>
        <strain evidence="3">DZB4</strain>
    </source>
</reference>